<sequence length="454" mass="53108">MRGDVKSFSSNPICFDGKEATLEEKIRIAMEFQTGISKQLTAGRIENEHPLAPIQCVYLENMDYSGVFIPFQRELNKDHLDKSILQLINRQELLRSVLYSENGQVKWRVHETLQEINIPIIDISLLSPDMRGRVLDKIIKNIYFREYNKFNSIFYRIMLIKKSINDYLLIMPFAHIIFDFISSEVLKSDLMNLYHSFNQGQSVVPKIQKNYWNYVQQILQGPQQLSDQELCDVYELVELNKLTKATSLAINQQPESGKKVSIIEFDMNYLVKDTNPDTLLSDIFYYSADVCRTLLNREISKLPISFINLGRVYQNQFYFDLVGAFIDFIPTIIDLDNRTVPIAKSIKKKIQIAQKHNINFSGLLYNHKVKEKYVMSSEYIKTCLTENQIILNVLGMNDEVDEPLEQLIVKNNYIKPDNKIIIEARYSKNKIYFKLFLPFEVDKTPLKVWLDEKE</sequence>
<evidence type="ECO:0000313" key="2">
    <source>
        <dbReference type="EMBL" id="MBK3493948.1"/>
    </source>
</evidence>
<dbReference type="SUPFAM" id="SSF52777">
    <property type="entry name" value="CoA-dependent acyltransferases"/>
    <property type="match status" value="1"/>
</dbReference>
<dbReference type="RefSeq" id="WP_200747951.1">
    <property type="nucleotide sequence ID" value="NZ_JAEOAH010000003.1"/>
</dbReference>
<dbReference type="Pfam" id="PF00668">
    <property type="entry name" value="Condensation"/>
    <property type="match status" value="1"/>
</dbReference>
<comment type="caution">
    <text evidence="2">The sequence shown here is derived from an EMBL/GenBank/DDBJ whole genome shotgun (WGS) entry which is preliminary data.</text>
</comment>
<dbReference type="EMBL" id="JAEOAH010000003">
    <property type="protein sequence ID" value="MBK3493948.1"/>
    <property type="molecule type" value="Genomic_DNA"/>
</dbReference>
<dbReference type="Proteomes" id="UP000618943">
    <property type="component" value="Unassembled WGS sequence"/>
</dbReference>
<accession>A0ABS1H3G7</accession>
<evidence type="ECO:0000313" key="3">
    <source>
        <dbReference type="Proteomes" id="UP000618943"/>
    </source>
</evidence>
<proteinExistence type="predicted"/>
<protein>
    <recommendedName>
        <fullName evidence="1">Condensation domain-containing protein</fullName>
    </recommendedName>
</protein>
<organism evidence="2 3">
    <name type="scientific">Viridibacillus soli</name>
    <dbReference type="NCBI Taxonomy" id="2798301"/>
    <lineage>
        <taxon>Bacteria</taxon>
        <taxon>Bacillati</taxon>
        <taxon>Bacillota</taxon>
        <taxon>Bacilli</taxon>
        <taxon>Bacillales</taxon>
        <taxon>Caryophanaceae</taxon>
        <taxon>Viridibacillus</taxon>
    </lineage>
</organism>
<keyword evidence="3" id="KW-1185">Reference proteome</keyword>
<dbReference type="Gene3D" id="3.30.559.10">
    <property type="entry name" value="Chloramphenicol acetyltransferase-like domain"/>
    <property type="match status" value="1"/>
</dbReference>
<name>A0ABS1H3G7_9BACL</name>
<evidence type="ECO:0000259" key="1">
    <source>
        <dbReference type="Pfam" id="PF00668"/>
    </source>
</evidence>
<gene>
    <name evidence="2" type="ORF">JFL43_03555</name>
</gene>
<dbReference type="Gene3D" id="3.30.559.30">
    <property type="entry name" value="Nonribosomal peptide synthetase, condensation domain"/>
    <property type="match status" value="1"/>
</dbReference>
<dbReference type="InterPro" id="IPR001242">
    <property type="entry name" value="Condensation_dom"/>
</dbReference>
<dbReference type="InterPro" id="IPR023213">
    <property type="entry name" value="CAT-like_dom_sf"/>
</dbReference>
<feature type="domain" description="Condensation" evidence="1">
    <location>
        <begin position="50"/>
        <end position="226"/>
    </location>
</feature>
<reference evidence="2 3" key="1">
    <citation type="submission" date="2020-12" db="EMBL/GenBank/DDBJ databases">
        <title>YIM B01967 draft genome.</title>
        <authorList>
            <person name="Yan X."/>
        </authorList>
    </citation>
    <scope>NUCLEOTIDE SEQUENCE [LARGE SCALE GENOMIC DNA]</scope>
    <source>
        <strain evidence="2 3">YIM B01967</strain>
    </source>
</reference>